<evidence type="ECO:0000313" key="5">
    <source>
        <dbReference type="EMBL" id="EOI00261.1"/>
    </source>
</evidence>
<feature type="domain" description="SpaA-like prealbumin fold" evidence="4">
    <location>
        <begin position="449"/>
        <end position="531"/>
    </location>
</feature>
<protein>
    <recommendedName>
        <fullName evidence="4">SpaA-like prealbumin fold domain-containing protein</fullName>
    </recommendedName>
</protein>
<dbReference type="PANTHER" id="PTHR36108">
    <property type="entry name" value="COLOSSIN-B-RELATED"/>
    <property type="match status" value="1"/>
</dbReference>
<name>R2QXZ2_9ENTE</name>
<comment type="caution">
    <text evidence="5">The sequence shown here is derived from an EMBL/GenBank/DDBJ whole genome shotgun (WGS) entry which is preliminary data.</text>
</comment>
<evidence type="ECO:0000259" key="4">
    <source>
        <dbReference type="Pfam" id="PF17802"/>
    </source>
</evidence>
<feature type="domain" description="SpaA-like prealbumin fold" evidence="4">
    <location>
        <begin position="653"/>
        <end position="715"/>
    </location>
</feature>
<dbReference type="RefSeq" id="WP_010760346.1">
    <property type="nucleotide sequence ID" value="NZ_KB946315.1"/>
</dbReference>
<dbReference type="EMBL" id="AJAR01000002">
    <property type="protein sequence ID" value="EOI00261.1"/>
    <property type="molecule type" value="Genomic_DNA"/>
</dbReference>
<dbReference type="Proteomes" id="UP000014197">
    <property type="component" value="Unassembled WGS sequence"/>
</dbReference>
<dbReference type="InterPro" id="IPR013783">
    <property type="entry name" value="Ig-like_fold"/>
</dbReference>
<dbReference type="Proteomes" id="UP000013858">
    <property type="component" value="Unassembled WGS sequence"/>
</dbReference>
<evidence type="ECO:0000256" key="1">
    <source>
        <dbReference type="ARBA" id="ARBA00007257"/>
    </source>
</evidence>
<dbReference type="Pfam" id="PF17802">
    <property type="entry name" value="SpaA"/>
    <property type="match status" value="8"/>
</dbReference>
<feature type="domain" description="SpaA-like prealbumin fold" evidence="4">
    <location>
        <begin position="169"/>
        <end position="255"/>
    </location>
</feature>
<dbReference type="EMBL" id="ASVY01000003">
    <property type="protein sequence ID" value="EOT59649.1"/>
    <property type="molecule type" value="Genomic_DNA"/>
</dbReference>
<dbReference type="PANTHER" id="PTHR36108:SF13">
    <property type="entry name" value="COLOSSIN-B-RELATED"/>
    <property type="match status" value="1"/>
</dbReference>
<reference evidence="6 8" key="2">
    <citation type="submission" date="2013-03" db="EMBL/GenBank/DDBJ databases">
        <title>The Genome Sequence of Enterococcus haemoperoxidus BAA-382 (PacBio/Illumina hybrid assembly).</title>
        <authorList>
            <consortium name="The Broad Institute Genomics Platform"/>
            <consortium name="The Broad Institute Genome Sequencing Center for Infectious Disease"/>
            <person name="Earl A."/>
            <person name="Russ C."/>
            <person name="Gilmore M."/>
            <person name="Surin D."/>
            <person name="Walker B."/>
            <person name="Young S."/>
            <person name="Zeng Q."/>
            <person name="Gargeya S."/>
            <person name="Fitzgerald M."/>
            <person name="Haas B."/>
            <person name="Abouelleil A."/>
            <person name="Allen A.W."/>
            <person name="Alvarado L."/>
            <person name="Arachchi H.M."/>
            <person name="Berlin A.M."/>
            <person name="Chapman S.B."/>
            <person name="Gainer-Dewar J."/>
            <person name="Goldberg J."/>
            <person name="Griggs A."/>
            <person name="Gujja S."/>
            <person name="Hansen M."/>
            <person name="Howarth C."/>
            <person name="Imamovic A."/>
            <person name="Ireland A."/>
            <person name="Larimer J."/>
            <person name="McCowan C."/>
            <person name="Murphy C."/>
            <person name="Pearson M."/>
            <person name="Poon T.W."/>
            <person name="Priest M."/>
            <person name="Roberts A."/>
            <person name="Saif S."/>
            <person name="Shea T."/>
            <person name="Sisk P."/>
            <person name="Sykes S."/>
            <person name="Wortman J."/>
            <person name="Nusbaum C."/>
            <person name="Birren B."/>
        </authorList>
    </citation>
    <scope>NUCLEOTIDE SEQUENCE [LARGE SCALE GENOMIC DNA]</scope>
    <source>
        <strain evidence="6 8">ATCC BAA-382</strain>
    </source>
</reference>
<reference evidence="5 7" key="1">
    <citation type="submission" date="2013-02" db="EMBL/GenBank/DDBJ databases">
        <title>The Genome Sequence of Enterococcus haemoperoxidus BAA-382.</title>
        <authorList>
            <consortium name="The Broad Institute Genome Sequencing Platform"/>
            <consortium name="The Broad Institute Genome Sequencing Center for Infectious Disease"/>
            <person name="Earl A.M."/>
            <person name="Gilmore M.S."/>
            <person name="Lebreton F."/>
            <person name="Walker B."/>
            <person name="Young S.K."/>
            <person name="Zeng Q."/>
            <person name="Gargeya S."/>
            <person name="Fitzgerald M."/>
            <person name="Haas B."/>
            <person name="Abouelleil A."/>
            <person name="Alvarado L."/>
            <person name="Arachchi H.M."/>
            <person name="Berlin A.M."/>
            <person name="Chapman S.B."/>
            <person name="Dewar J."/>
            <person name="Goldberg J."/>
            <person name="Griggs A."/>
            <person name="Gujja S."/>
            <person name="Hansen M."/>
            <person name="Howarth C."/>
            <person name="Imamovic A."/>
            <person name="Larimer J."/>
            <person name="McCowan C."/>
            <person name="Murphy C."/>
            <person name="Neiman D."/>
            <person name="Pearson M."/>
            <person name="Priest M."/>
            <person name="Roberts A."/>
            <person name="Saif S."/>
            <person name="Shea T."/>
            <person name="Sisk P."/>
            <person name="Sykes S."/>
            <person name="Wortman J."/>
            <person name="Nusbaum C."/>
            <person name="Birren B."/>
        </authorList>
    </citation>
    <scope>NUCLEOTIDE SEQUENCE [LARGE SCALE GENOMIC DNA]</scope>
    <source>
        <strain evidence="5 7">ATCC BAA-382</strain>
    </source>
</reference>
<keyword evidence="2" id="KW-0964">Secreted</keyword>
<evidence type="ECO:0000256" key="3">
    <source>
        <dbReference type="ARBA" id="ARBA00022729"/>
    </source>
</evidence>
<evidence type="ECO:0000313" key="7">
    <source>
        <dbReference type="Proteomes" id="UP000013858"/>
    </source>
</evidence>
<accession>R2QXZ2</accession>
<feature type="domain" description="SpaA-like prealbumin fold" evidence="4">
    <location>
        <begin position="76"/>
        <end position="148"/>
    </location>
</feature>
<proteinExistence type="inferred from homology"/>
<evidence type="ECO:0000313" key="6">
    <source>
        <dbReference type="EMBL" id="EOT59649.1"/>
    </source>
</evidence>
<dbReference type="STRING" id="155618.RV06_GL000813"/>
<feature type="domain" description="SpaA-like prealbumin fold" evidence="4">
    <location>
        <begin position="355"/>
        <end position="443"/>
    </location>
</feature>
<feature type="domain" description="SpaA-like prealbumin fold" evidence="4">
    <location>
        <begin position="260"/>
        <end position="343"/>
    </location>
</feature>
<dbReference type="AlphaFoldDB" id="R2QXZ2"/>
<dbReference type="PATRIC" id="fig|1158608.3.peg.111"/>
<evidence type="ECO:0000256" key="2">
    <source>
        <dbReference type="ARBA" id="ARBA00022525"/>
    </source>
</evidence>
<keyword evidence="3" id="KW-0732">Signal</keyword>
<feature type="domain" description="SpaA-like prealbumin fold" evidence="4">
    <location>
        <begin position="545"/>
        <end position="628"/>
    </location>
</feature>
<evidence type="ECO:0000313" key="8">
    <source>
        <dbReference type="Proteomes" id="UP000014197"/>
    </source>
</evidence>
<gene>
    <name evidence="6" type="ORF">I583_02284</name>
    <name evidence="5" type="ORF">UAW_00127</name>
</gene>
<comment type="similarity">
    <text evidence="1">Belongs to the serine-aspartate repeat-containing protein (SDr) family.</text>
</comment>
<dbReference type="OrthoDB" id="1744455at2"/>
<organism evidence="5 7">
    <name type="scientific">Enterococcus haemoperoxidus ATCC BAA-382</name>
    <dbReference type="NCBI Taxonomy" id="1158608"/>
    <lineage>
        <taxon>Bacteria</taxon>
        <taxon>Bacillati</taxon>
        <taxon>Bacillota</taxon>
        <taxon>Bacilli</taxon>
        <taxon>Lactobacillales</taxon>
        <taxon>Enterococcaceae</taxon>
        <taxon>Enterococcus</taxon>
    </lineage>
</organism>
<dbReference type="SUPFAM" id="SSF49478">
    <property type="entry name" value="Cna protein B-type domain"/>
    <property type="match status" value="7"/>
</dbReference>
<dbReference type="eggNOG" id="COG4932">
    <property type="taxonomic scope" value="Bacteria"/>
</dbReference>
<dbReference type="InterPro" id="IPR041033">
    <property type="entry name" value="SpaA_PFL_dom_1"/>
</dbReference>
<dbReference type="Gene3D" id="2.60.40.10">
    <property type="entry name" value="Immunoglobulins"/>
    <property type="match status" value="7"/>
</dbReference>
<keyword evidence="8" id="KW-1185">Reference proteome</keyword>
<feature type="domain" description="SpaA-like prealbumin fold" evidence="4">
    <location>
        <begin position="743"/>
        <end position="811"/>
    </location>
</feature>
<sequence>MKRKVSYLFYSLVLILLTISALGTKKVEAATENNGSWSTTSITSNQAGNTLSNIQKGYSVTPKATPRFFIPVLRGGIQIIKSDEHTKARLSGAQFTIYDRFNRAVQVIQTNYNGIAETRSLPLGYYSVRETKAPTGYQLEKTPMYFNIFLPGQFICLTKCNIPLPSQKGSLKVIKKNESNQLLAGAVFDVYNASNQIVGRITTNANGVASLGNLSYGTYKLIEVKAPDGYQLDSTPRYATISSTGVVTINVVNKKVVTTGDLEIIKKDENGKTLAGAGFIVMNSDRVLVGQVTTNANGIAVVKDLPYGKYTVVEYIAPNGYELDTTAKQVTLSKTDPNGKASITVVNKKQITTGALEVIKKDETGKRLAGAEFEVRDKNDKVVGKITTNANGVGTLKDLPFGQYQLIETKAPEGYELDTTPKTVVISKGDPNGLISVTVENKKEKTTGMLEIVKKDEFSTVLAGAEFDVYNANDLLVGKVTTDANGIAHLNDLPYGIYKLIETKAPEGYELDTTPKFITLSKNDPNGKATIDIINKKIELPVTGSLKIIKFVKDSKPVVYLPGAVFEVYDNNTQLVGTYTTNDNGEILLDNLEPGKYYVIEIQAPPGYEQDSTFYEVTVESGKIAEISHANIKKENLGGLKITKYAKDEDGYETDTVLPNAEFEVTDSAGNSHKGVTDVQGELFFPDLPAGEATIKETKAPDGYDLDAPVQTKKIVAEEIADAIFYNKPKQEQGRALVYLSSNDTKEGLKGLEYNITCTKGTAFETTVVSNTFGQISIYLAPGEYEIEPMVRGYSKEATPTKFKIEANKFTVIRLTI</sequence>